<dbReference type="Proteomes" id="UP000188181">
    <property type="component" value="Chromosome"/>
</dbReference>
<dbReference type="CDD" id="cd03143">
    <property type="entry name" value="A4_beta-galactosidase_middle_domain"/>
    <property type="match status" value="1"/>
</dbReference>
<dbReference type="AlphaFoldDB" id="A0A1Q2MGS5"/>
<dbReference type="KEGG" id="pbas:SMSP2_01846"/>
<evidence type="ECO:0000313" key="5">
    <source>
        <dbReference type="EMBL" id="AQQ71472.1"/>
    </source>
</evidence>
<evidence type="ECO:0000256" key="3">
    <source>
        <dbReference type="SAM" id="SignalP"/>
    </source>
</evidence>
<keyword evidence="1" id="KW-0378">Hydrolase</keyword>
<evidence type="ECO:0000313" key="6">
    <source>
        <dbReference type="Proteomes" id="UP000188181"/>
    </source>
</evidence>
<dbReference type="GO" id="GO:0009341">
    <property type="term" value="C:beta-galactosidase complex"/>
    <property type="evidence" value="ECO:0007669"/>
    <property type="project" value="InterPro"/>
</dbReference>
<dbReference type="OrthoDB" id="226631at2"/>
<dbReference type="Gene3D" id="3.20.20.80">
    <property type="entry name" value="Glycosidases"/>
    <property type="match status" value="2"/>
</dbReference>
<accession>A0A1Q2MGS5</accession>
<sequence length="1099" mass="123122" precursor="true">MRIFVKFMVFSFIFIINAQASDLVRFKGDSPYWSDKSGWWDGQSNMLPDKITAAVIPSRDSTEDRLTIANETNAAAESITLGSKNGYELMLKGGSLNVAENFTISNDSGFSGILTLDSGSLAVGKHLCVGDRGQGLLKIKSGEIHVSQWFVVGQHESSNARAFLEGGKITCGSIGVGKQGKIDIANGVLELRGRDMGTEIRRLIRERKLVAHGGSKDYKIDIEWDGKSTLVKAVPAGESNYIYNENGVGVITPKLQGKPLRTGKPVGFVIHPNHKAFEDRLDALCVNAELSNIFLWRMLDRDNLVVDTEAFVDWLKGVYESGRQAYPILDTSVFHSGGWRAEKTTEAGQFLTGSDGKIWEFKQPDGSRSRWSSLYSPIFRESVFNYIDQLIDWIKVNDHDHRIPGYLNGAEWFMPATVDYNPLGISIFKDRLKEKYGSLEMLNRKWGADFESWDQVDPPRGTLLGYDYTGIRTAGFDTKSIKACWSSEPIEIQGGRDYKIQVKVRQFGIPEGLCAVRLKCYNEAGAEIKYVLDGQFYWTWAEDGQWDMINETCRTPANAVKATLELLINAPGRAEFKDVSVSDLAGRQLLADGVNTMQRASGLWEFTAENNIGTGKIVSCTQDPENAMFVVEVPQLDMPYINTSLAWEYWITFCYEQMAHWLNICAEHIKDRDPDRKVVSYIGAASSTHYLGDFNTYWQRLDISLANSPAIDVNGIQLSFAGDDVTCTTCPIDIARKYGKDIYATDMVDFPYGLYSGFGPAYRAVMAGVQHGMDGMFCYSWFDPVVPDYNFSTFTDWQLDKFTQDVKTSVELLKGYTLETDAAFLLPVMSYSLADKGGYKSDWVDMAGAYHLVLDSGYLPDVFTPYELEKTGFELIRDYKVIFMPDCPVLGEKANNLLCQFVSSGGHIIGSGRVPRENLTYEKLEQLLINPDKSFENVISSLEQPYSIKAGNGRVTWINSMLGEKYMGPVRRWTEAGNTPPPLMRLDNSRDAKSLRRAIRLGLKKVVDETQPGFAAELISSKNTVHFACYQNPSSQLLFLLNQHEGRTRDVKVASDYINENTKAEIWLDFDQKIAVESSEKGVIEIPSFSDVCIVTLKR</sequence>
<dbReference type="STRING" id="1851148.SMSP2_01846"/>
<dbReference type="InterPro" id="IPR013529">
    <property type="entry name" value="Glyco_hydro_42_N"/>
</dbReference>
<dbReference type="RefSeq" id="WP_146683642.1">
    <property type="nucleotide sequence ID" value="NZ_CP019646.1"/>
</dbReference>
<reference evidence="6" key="1">
    <citation type="submission" date="2017-02" db="EMBL/GenBank/DDBJ databases">
        <title>Comparative genomics and description of representatives of a novel lineage of planctomycetes thriving in anoxic sediments.</title>
        <authorList>
            <person name="Spring S."/>
            <person name="Bunk B."/>
            <person name="Sproer C."/>
        </authorList>
    </citation>
    <scope>NUCLEOTIDE SEQUENCE [LARGE SCALE GENOMIC DNA]</scope>
    <source>
        <strain evidence="6">SM-Chi-D1</strain>
    </source>
</reference>
<keyword evidence="6" id="KW-1185">Reference proteome</keyword>
<feature type="signal peptide" evidence="3">
    <location>
        <begin position="1"/>
        <end position="20"/>
    </location>
</feature>
<protein>
    <recommendedName>
        <fullName evidence="4">Glycoside hydrolase family 42 N-terminal domain-containing protein</fullName>
    </recommendedName>
</protein>
<dbReference type="InterPro" id="IPR017853">
    <property type="entry name" value="GH"/>
</dbReference>
<evidence type="ECO:0000259" key="4">
    <source>
        <dbReference type="Pfam" id="PF02449"/>
    </source>
</evidence>
<evidence type="ECO:0000256" key="2">
    <source>
        <dbReference type="ARBA" id="ARBA00023295"/>
    </source>
</evidence>
<keyword evidence="3" id="KW-0732">Signal</keyword>
<evidence type="ECO:0000256" key="1">
    <source>
        <dbReference type="ARBA" id="ARBA00022801"/>
    </source>
</evidence>
<dbReference type="EMBL" id="CP019646">
    <property type="protein sequence ID" value="AQQ71472.1"/>
    <property type="molecule type" value="Genomic_DNA"/>
</dbReference>
<keyword evidence="2" id="KW-0326">Glycosidase</keyword>
<name>A0A1Q2MGS5_9BACT</name>
<dbReference type="InterPro" id="IPR029062">
    <property type="entry name" value="Class_I_gatase-like"/>
</dbReference>
<feature type="domain" description="Glycoside hydrolase family 42 N-terminal" evidence="4">
    <location>
        <begin position="364"/>
        <end position="462"/>
    </location>
</feature>
<dbReference type="GO" id="GO:0004565">
    <property type="term" value="F:beta-galactosidase activity"/>
    <property type="evidence" value="ECO:0007669"/>
    <property type="project" value="InterPro"/>
</dbReference>
<organism evidence="5 6">
    <name type="scientific">Limihaloglobus sulfuriphilus</name>
    <dbReference type="NCBI Taxonomy" id="1851148"/>
    <lineage>
        <taxon>Bacteria</taxon>
        <taxon>Pseudomonadati</taxon>
        <taxon>Planctomycetota</taxon>
        <taxon>Phycisphaerae</taxon>
        <taxon>Sedimentisphaerales</taxon>
        <taxon>Sedimentisphaeraceae</taxon>
        <taxon>Limihaloglobus</taxon>
    </lineage>
</organism>
<dbReference type="Pfam" id="PF02449">
    <property type="entry name" value="Glyco_hydro_42"/>
    <property type="match status" value="1"/>
</dbReference>
<gene>
    <name evidence="5" type="ORF">SMSP2_01846</name>
</gene>
<proteinExistence type="predicted"/>
<dbReference type="Gene3D" id="3.40.50.880">
    <property type="match status" value="1"/>
</dbReference>
<dbReference type="SUPFAM" id="SSF51445">
    <property type="entry name" value="(Trans)glycosidases"/>
    <property type="match status" value="1"/>
</dbReference>
<feature type="chain" id="PRO_5012207917" description="Glycoside hydrolase family 42 N-terminal domain-containing protein" evidence="3">
    <location>
        <begin position="21"/>
        <end position="1099"/>
    </location>
</feature>
<dbReference type="GO" id="GO:0005975">
    <property type="term" value="P:carbohydrate metabolic process"/>
    <property type="evidence" value="ECO:0007669"/>
    <property type="project" value="InterPro"/>
</dbReference>